<dbReference type="EMBL" id="JAULSV010000007">
    <property type="protein sequence ID" value="KAK0639822.1"/>
    <property type="molecule type" value="Genomic_DNA"/>
</dbReference>
<evidence type="ECO:0000259" key="2">
    <source>
        <dbReference type="Pfam" id="PF01636"/>
    </source>
</evidence>
<protein>
    <submittedName>
        <fullName evidence="3">Phosphotransferase enzyme family-domain-containing protein</fullName>
    </submittedName>
</protein>
<dbReference type="AlphaFoldDB" id="A0AA39XUU1"/>
<evidence type="ECO:0000256" key="1">
    <source>
        <dbReference type="SAM" id="MobiDB-lite"/>
    </source>
</evidence>
<evidence type="ECO:0000313" key="4">
    <source>
        <dbReference type="Proteomes" id="UP001174936"/>
    </source>
</evidence>
<gene>
    <name evidence="3" type="ORF">B0T16DRAFT_423785</name>
</gene>
<dbReference type="PANTHER" id="PTHR21310:SF13">
    <property type="entry name" value="AMINOGLYCOSIDE PHOSPHOTRANSFERASE DOMAIN-CONTAINING PROTEIN"/>
    <property type="match status" value="1"/>
</dbReference>
<reference evidence="3" key="1">
    <citation type="submission" date="2023-06" db="EMBL/GenBank/DDBJ databases">
        <title>Genome-scale phylogeny and comparative genomics of the fungal order Sordariales.</title>
        <authorList>
            <consortium name="Lawrence Berkeley National Laboratory"/>
            <person name="Hensen N."/>
            <person name="Bonometti L."/>
            <person name="Westerberg I."/>
            <person name="Brannstrom I.O."/>
            <person name="Guillou S."/>
            <person name="Cros-Aarteil S."/>
            <person name="Calhoun S."/>
            <person name="Haridas S."/>
            <person name="Kuo A."/>
            <person name="Mondo S."/>
            <person name="Pangilinan J."/>
            <person name="Riley R."/>
            <person name="Labutti K."/>
            <person name="Andreopoulos B."/>
            <person name="Lipzen A."/>
            <person name="Chen C."/>
            <person name="Yanf M."/>
            <person name="Daum C."/>
            <person name="Ng V."/>
            <person name="Clum A."/>
            <person name="Steindorff A."/>
            <person name="Ohm R."/>
            <person name="Martin F."/>
            <person name="Silar P."/>
            <person name="Natvig D."/>
            <person name="Lalanne C."/>
            <person name="Gautier V."/>
            <person name="Ament-Velasquez S.L."/>
            <person name="Kruys A."/>
            <person name="Hutchinson M.I."/>
            <person name="Powell A.J."/>
            <person name="Barry K."/>
            <person name="Miller A.N."/>
            <person name="Grigoriev I.V."/>
            <person name="Debuchy R."/>
            <person name="Gladieux P."/>
            <person name="Thoren M.H."/>
            <person name="Johannesson H."/>
        </authorList>
    </citation>
    <scope>NUCLEOTIDE SEQUENCE</scope>
    <source>
        <strain evidence="3">SMH2532-1</strain>
    </source>
</reference>
<organism evidence="3 4">
    <name type="scientific">Cercophora newfieldiana</name>
    <dbReference type="NCBI Taxonomy" id="92897"/>
    <lineage>
        <taxon>Eukaryota</taxon>
        <taxon>Fungi</taxon>
        <taxon>Dikarya</taxon>
        <taxon>Ascomycota</taxon>
        <taxon>Pezizomycotina</taxon>
        <taxon>Sordariomycetes</taxon>
        <taxon>Sordariomycetidae</taxon>
        <taxon>Sordariales</taxon>
        <taxon>Lasiosphaeriaceae</taxon>
        <taxon>Cercophora</taxon>
    </lineage>
</organism>
<proteinExistence type="predicted"/>
<dbReference type="InterPro" id="IPR051678">
    <property type="entry name" value="AGP_Transferase"/>
</dbReference>
<sequence length="295" mass="33610">MELMDGTPAHKQWCNMSMEQKVAFTEQVAGYQAELSTFGKMPQHEFRGIGTLDAQTDVPGLLVSPGFFMGEHLHYDIPRGPFRSSHDWLCTELNIILQHQAAILKTSDDEDDIEDAENALSAAQKLLALVPSVFPSDLEEPEATALYHHDLHLNNILVDDHGKITAVLDWECVSAMPLWMTANLPKFLEGPEREEEPNPDGYLDAKAGQEPPLGGREKNELYYIHQMEYEATQLRKVYIARLKELWPGWPMEESHAEIDMFHAIEQCDGIWAKRVGRWADRMLNGEKIRFDIDNP</sequence>
<dbReference type="PANTHER" id="PTHR21310">
    <property type="entry name" value="AMINOGLYCOSIDE PHOSPHOTRANSFERASE-RELATED-RELATED"/>
    <property type="match status" value="1"/>
</dbReference>
<feature type="domain" description="Aminoglycoside phosphotransferase" evidence="2">
    <location>
        <begin position="76"/>
        <end position="179"/>
    </location>
</feature>
<dbReference type="SUPFAM" id="SSF56112">
    <property type="entry name" value="Protein kinase-like (PK-like)"/>
    <property type="match status" value="1"/>
</dbReference>
<dbReference type="Pfam" id="PF01636">
    <property type="entry name" value="APH"/>
    <property type="match status" value="1"/>
</dbReference>
<dbReference type="Gene3D" id="3.90.1200.10">
    <property type="match status" value="1"/>
</dbReference>
<feature type="region of interest" description="Disordered" evidence="1">
    <location>
        <begin position="190"/>
        <end position="214"/>
    </location>
</feature>
<dbReference type="InterPro" id="IPR011009">
    <property type="entry name" value="Kinase-like_dom_sf"/>
</dbReference>
<accession>A0AA39XUU1</accession>
<comment type="caution">
    <text evidence="3">The sequence shown here is derived from an EMBL/GenBank/DDBJ whole genome shotgun (WGS) entry which is preliminary data.</text>
</comment>
<keyword evidence="4" id="KW-1185">Reference proteome</keyword>
<dbReference type="Proteomes" id="UP001174936">
    <property type="component" value="Unassembled WGS sequence"/>
</dbReference>
<dbReference type="InterPro" id="IPR002575">
    <property type="entry name" value="Aminoglycoside_PTrfase"/>
</dbReference>
<name>A0AA39XUU1_9PEZI</name>
<evidence type="ECO:0000313" key="3">
    <source>
        <dbReference type="EMBL" id="KAK0639822.1"/>
    </source>
</evidence>